<name>A0AAD6XHH5_9AGAR</name>
<gene>
    <name evidence="1" type="ORF">B0H15DRAFT_954039</name>
</gene>
<evidence type="ECO:0000313" key="2">
    <source>
        <dbReference type="Proteomes" id="UP001222325"/>
    </source>
</evidence>
<keyword evidence="2" id="KW-1185">Reference proteome</keyword>
<dbReference type="AlphaFoldDB" id="A0AAD6XHH5"/>
<organism evidence="1 2">
    <name type="scientific">Mycena belliarum</name>
    <dbReference type="NCBI Taxonomy" id="1033014"/>
    <lineage>
        <taxon>Eukaryota</taxon>
        <taxon>Fungi</taxon>
        <taxon>Dikarya</taxon>
        <taxon>Basidiomycota</taxon>
        <taxon>Agaricomycotina</taxon>
        <taxon>Agaricomycetes</taxon>
        <taxon>Agaricomycetidae</taxon>
        <taxon>Agaricales</taxon>
        <taxon>Marasmiineae</taxon>
        <taxon>Mycenaceae</taxon>
        <taxon>Mycena</taxon>
    </lineage>
</organism>
<proteinExistence type="predicted"/>
<accession>A0AAD6XHH5</accession>
<dbReference type="Proteomes" id="UP001222325">
    <property type="component" value="Unassembled WGS sequence"/>
</dbReference>
<reference evidence="1" key="1">
    <citation type="submission" date="2023-03" db="EMBL/GenBank/DDBJ databases">
        <title>Massive genome expansion in bonnet fungi (Mycena s.s.) driven by repeated elements and novel gene families across ecological guilds.</title>
        <authorList>
            <consortium name="Lawrence Berkeley National Laboratory"/>
            <person name="Harder C.B."/>
            <person name="Miyauchi S."/>
            <person name="Viragh M."/>
            <person name="Kuo A."/>
            <person name="Thoen E."/>
            <person name="Andreopoulos B."/>
            <person name="Lu D."/>
            <person name="Skrede I."/>
            <person name="Drula E."/>
            <person name="Henrissat B."/>
            <person name="Morin E."/>
            <person name="Kohler A."/>
            <person name="Barry K."/>
            <person name="LaButti K."/>
            <person name="Morin E."/>
            <person name="Salamov A."/>
            <person name="Lipzen A."/>
            <person name="Mereny Z."/>
            <person name="Hegedus B."/>
            <person name="Baldrian P."/>
            <person name="Stursova M."/>
            <person name="Weitz H."/>
            <person name="Taylor A."/>
            <person name="Grigoriev I.V."/>
            <person name="Nagy L.G."/>
            <person name="Martin F."/>
            <person name="Kauserud H."/>
        </authorList>
    </citation>
    <scope>NUCLEOTIDE SEQUENCE</scope>
    <source>
        <strain evidence="1">CBHHK173m</strain>
    </source>
</reference>
<comment type="caution">
    <text evidence="1">The sequence shown here is derived from an EMBL/GenBank/DDBJ whole genome shotgun (WGS) entry which is preliminary data.</text>
</comment>
<sequence>MAPPPPNWDPASRDIPMMSWDLIDITRDAIETPSMKMNVKKSVYSILYPDGDMFTKPVFVKVPMKRGLLSANTVHDMEVGAEDLSRLSYYVDRFPFDNVDELPNAYTVVVTTQRTKGGNVFPVNELINRMVPGLPSLWRGNVLVVRHGTTTARRIVATRELELAAAIVTRVFRDQLVGMEDLEGRVEL</sequence>
<protein>
    <submittedName>
        <fullName evidence="1">Uncharacterized protein</fullName>
    </submittedName>
</protein>
<dbReference type="EMBL" id="JARJCN010000060">
    <property type="protein sequence ID" value="KAJ7079403.1"/>
    <property type="molecule type" value="Genomic_DNA"/>
</dbReference>
<evidence type="ECO:0000313" key="1">
    <source>
        <dbReference type="EMBL" id="KAJ7079403.1"/>
    </source>
</evidence>